<gene>
    <name evidence="1" type="ORF">CBM2605_B130079</name>
    <name evidence="2" type="ORF">CBM2607_MP20224</name>
</gene>
<keyword evidence="2" id="KW-0614">Plasmid</keyword>
<dbReference type="Proteomes" id="UP000255168">
    <property type="component" value="Plasmid II"/>
</dbReference>
<organism evidence="2 3">
    <name type="scientific">Cupriavidus neocaledonicus</name>
    <dbReference type="NCBI Taxonomy" id="1040979"/>
    <lineage>
        <taxon>Bacteria</taxon>
        <taxon>Pseudomonadati</taxon>
        <taxon>Pseudomonadota</taxon>
        <taxon>Betaproteobacteria</taxon>
        <taxon>Burkholderiales</taxon>
        <taxon>Burkholderiaceae</taxon>
        <taxon>Cupriavidus</taxon>
    </lineage>
</organism>
<sequence>MSPKPRERYLTMPMAGFGDGENGGSALAARDLSRVEGALSESLIVPRAERRDHCGYHAASAIRHAAA</sequence>
<geneLocation type="plasmid" evidence="3">
    <name>ii</name>
</geneLocation>
<name>A0A375HNW5_9BURK</name>
<keyword evidence="4" id="KW-1185">Reference proteome</keyword>
<evidence type="ECO:0000313" key="2">
    <source>
        <dbReference type="EMBL" id="SPD59572.1"/>
    </source>
</evidence>
<reference evidence="3 4" key="1">
    <citation type="submission" date="2018-01" db="EMBL/GenBank/DDBJ databases">
        <authorList>
            <person name="Clerissi C."/>
        </authorList>
    </citation>
    <scope>NUCLEOTIDE SEQUENCE [LARGE SCALE GENOMIC DNA]</scope>
    <source>
        <strain evidence="1">Cupriavidus taiwanensis STM 6082</strain>
        <strain evidence="2">Cupriavidus taiwanensis STM 6160</strain>
        <plasmid evidence="2">II</plasmid>
        <plasmid evidence="3">ii</plasmid>
    </source>
</reference>
<evidence type="ECO:0000313" key="1">
    <source>
        <dbReference type="EMBL" id="SOZ38782.1"/>
    </source>
</evidence>
<dbReference type="EMBL" id="LT984807">
    <property type="protein sequence ID" value="SPD59572.1"/>
    <property type="molecule type" value="Genomic_DNA"/>
</dbReference>
<evidence type="ECO:0000313" key="3">
    <source>
        <dbReference type="Proteomes" id="UP000255168"/>
    </source>
</evidence>
<dbReference type="EMBL" id="OFTC01000036">
    <property type="protein sequence ID" value="SOZ38782.1"/>
    <property type="molecule type" value="Genomic_DNA"/>
</dbReference>
<dbReference type="Proteomes" id="UP000256710">
    <property type="component" value="Unassembled WGS sequence"/>
</dbReference>
<dbReference type="RefSeq" id="WP_145987520.1">
    <property type="nucleotide sequence ID" value="NZ_AQUR01000106.1"/>
</dbReference>
<evidence type="ECO:0000313" key="4">
    <source>
        <dbReference type="Proteomes" id="UP000256710"/>
    </source>
</evidence>
<accession>A0A375HNW5</accession>
<geneLocation type="plasmid" evidence="2">
    <name>II</name>
</geneLocation>
<dbReference type="AlphaFoldDB" id="A0A375HNW5"/>
<proteinExistence type="predicted"/>
<protein>
    <submittedName>
        <fullName evidence="2">Uncharacterized protein</fullName>
    </submittedName>
</protein>